<keyword evidence="3" id="KW-1185">Reference proteome</keyword>
<proteinExistence type="inferred from homology"/>
<gene>
    <name evidence="2" type="ORF">ACFFK0_20615</name>
</gene>
<dbReference type="InterPro" id="IPR052912">
    <property type="entry name" value="UPF0111_domain"/>
</dbReference>
<dbReference type="InterPro" id="IPR018445">
    <property type="entry name" value="Put_Phosphate_transp_reg"/>
</dbReference>
<comment type="similarity">
    <text evidence="1">Belongs to the UPF0111 family.</text>
</comment>
<dbReference type="Pfam" id="PF01865">
    <property type="entry name" value="PhoU_div"/>
    <property type="match status" value="1"/>
</dbReference>
<dbReference type="PANTHER" id="PTHR37298:SF1">
    <property type="entry name" value="UPF0111 PROTEIN YKAA"/>
    <property type="match status" value="1"/>
</dbReference>
<name>A0ABV6DQ79_9BACL</name>
<evidence type="ECO:0000313" key="3">
    <source>
        <dbReference type="Proteomes" id="UP001589776"/>
    </source>
</evidence>
<evidence type="ECO:0000313" key="2">
    <source>
        <dbReference type="EMBL" id="MFC0214814.1"/>
    </source>
</evidence>
<dbReference type="InterPro" id="IPR038078">
    <property type="entry name" value="PhoU-like_sf"/>
</dbReference>
<dbReference type="Gene3D" id="1.20.58.220">
    <property type="entry name" value="Phosphate transport system protein phou homolog 2, domain 2"/>
    <property type="match status" value="1"/>
</dbReference>
<reference evidence="2 3" key="1">
    <citation type="submission" date="2024-09" db="EMBL/GenBank/DDBJ databases">
        <authorList>
            <person name="Sun Q."/>
            <person name="Mori K."/>
        </authorList>
    </citation>
    <scope>NUCLEOTIDE SEQUENCE [LARGE SCALE GENOMIC DNA]</scope>
    <source>
        <strain evidence="2 3">CCM 7759</strain>
    </source>
</reference>
<organism evidence="2 3">
    <name type="scientific">Paenibacillus chartarius</name>
    <dbReference type="NCBI Taxonomy" id="747481"/>
    <lineage>
        <taxon>Bacteria</taxon>
        <taxon>Bacillati</taxon>
        <taxon>Bacillota</taxon>
        <taxon>Bacilli</taxon>
        <taxon>Bacillales</taxon>
        <taxon>Paenibacillaceae</taxon>
        <taxon>Paenibacillus</taxon>
    </lineage>
</organism>
<dbReference type="EMBL" id="JBHLWN010000077">
    <property type="protein sequence ID" value="MFC0214814.1"/>
    <property type="molecule type" value="Genomic_DNA"/>
</dbReference>
<dbReference type="PANTHER" id="PTHR37298">
    <property type="entry name" value="UPF0111 PROTEIN YKAA"/>
    <property type="match status" value="1"/>
</dbReference>
<sequence length="206" mass="23822">MKLFQRQETDFMSLLIMAAENCLHAAHLFREAMMGEAGPVHHLDAMMQLEHKGDEITHEILKGLSLKMPAPLERSDIMELASRLDSVIDGIEATLARFDYLNIQMKNPYMQQYSIIIVNACQHILDSFKLLSNKKWLQISEHSVQLHVLEHEGDKLMREGIREIFTNPTDPYNDFKLKELYERMEQTTDACEDVADVLNSVVLRYS</sequence>
<dbReference type="Proteomes" id="UP001589776">
    <property type="component" value="Unassembled WGS sequence"/>
</dbReference>
<evidence type="ECO:0000256" key="1">
    <source>
        <dbReference type="ARBA" id="ARBA00008591"/>
    </source>
</evidence>
<protein>
    <submittedName>
        <fullName evidence="2">DUF47 domain-containing protein</fullName>
    </submittedName>
</protein>
<comment type="caution">
    <text evidence="2">The sequence shown here is derived from an EMBL/GenBank/DDBJ whole genome shotgun (WGS) entry which is preliminary data.</text>
</comment>
<accession>A0ABV6DQ79</accession>
<dbReference type="RefSeq" id="WP_377472228.1">
    <property type="nucleotide sequence ID" value="NZ_JBHLWN010000077.1"/>
</dbReference>